<gene>
    <name evidence="9" type="ORF">CHIRRI_LOCUS2494</name>
</gene>
<dbReference type="GO" id="GO:0005680">
    <property type="term" value="C:anaphase-promoting complex"/>
    <property type="evidence" value="ECO:0007669"/>
    <property type="project" value="TreeGrafter"/>
</dbReference>
<proteinExistence type="inferred from homology"/>
<reference evidence="9" key="1">
    <citation type="submission" date="2022-01" db="EMBL/GenBank/DDBJ databases">
        <authorList>
            <person name="King R."/>
        </authorList>
    </citation>
    <scope>NUCLEOTIDE SEQUENCE</scope>
</reference>
<dbReference type="GO" id="GO:0070979">
    <property type="term" value="P:protein K11-linked ubiquitination"/>
    <property type="evidence" value="ECO:0007669"/>
    <property type="project" value="TreeGrafter"/>
</dbReference>
<organism evidence="9 10">
    <name type="scientific">Chironomus riparius</name>
    <dbReference type="NCBI Taxonomy" id="315576"/>
    <lineage>
        <taxon>Eukaryota</taxon>
        <taxon>Metazoa</taxon>
        <taxon>Ecdysozoa</taxon>
        <taxon>Arthropoda</taxon>
        <taxon>Hexapoda</taxon>
        <taxon>Insecta</taxon>
        <taxon>Pterygota</taxon>
        <taxon>Neoptera</taxon>
        <taxon>Endopterygota</taxon>
        <taxon>Diptera</taxon>
        <taxon>Nematocera</taxon>
        <taxon>Chironomoidea</taxon>
        <taxon>Chironomidae</taxon>
        <taxon>Chironominae</taxon>
        <taxon>Chironomus</taxon>
    </lineage>
</organism>
<dbReference type="Pfam" id="PF08672">
    <property type="entry name" value="ANAPC2"/>
    <property type="match status" value="1"/>
</dbReference>
<dbReference type="InterPro" id="IPR057975">
    <property type="entry name" value="TPR_ANAPC2"/>
</dbReference>
<keyword evidence="2" id="KW-0132">Cell division</keyword>
<evidence type="ECO:0000259" key="8">
    <source>
        <dbReference type="PROSITE" id="PS50069"/>
    </source>
</evidence>
<evidence type="ECO:0000313" key="9">
    <source>
        <dbReference type="EMBL" id="CAG9799529.1"/>
    </source>
</evidence>
<name>A0A9N9WNE8_9DIPT</name>
<keyword evidence="5" id="KW-0131">Cell cycle</keyword>
<dbReference type="Gene3D" id="1.10.10.10">
    <property type="entry name" value="Winged helix-like DNA-binding domain superfamily/Winged helix DNA-binding domain"/>
    <property type="match status" value="1"/>
</dbReference>
<dbReference type="SUPFAM" id="SSF75632">
    <property type="entry name" value="Cullin homology domain"/>
    <property type="match status" value="1"/>
</dbReference>
<keyword evidence="10" id="KW-1185">Reference proteome</keyword>
<dbReference type="FunFam" id="1.20.1310.10:FF:000052">
    <property type="entry name" value="Anaphase-promoting complex subunit 2"/>
    <property type="match status" value="1"/>
</dbReference>
<dbReference type="Pfam" id="PF26557">
    <property type="entry name" value="Cullin_AB"/>
    <property type="match status" value="1"/>
</dbReference>
<dbReference type="PANTHER" id="PTHR45957:SF1">
    <property type="entry name" value="ANAPHASE-PROMOTING COMPLEX SUBUNIT 2"/>
    <property type="match status" value="1"/>
</dbReference>
<dbReference type="SMART" id="SM01013">
    <property type="entry name" value="APC2"/>
    <property type="match status" value="1"/>
</dbReference>
<dbReference type="Pfam" id="PF25773">
    <property type="entry name" value="TPR_ANAPC2"/>
    <property type="match status" value="1"/>
</dbReference>
<dbReference type="InterPro" id="IPR036388">
    <property type="entry name" value="WH-like_DNA-bd_sf"/>
</dbReference>
<dbReference type="GO" id="GO:0007091">
    <property type="term" value="P:metaphase/anaphase transition of mitotic cell cycle"/>
    <property type="evidence" value="ECO:0007669"/>
    <property type="project" value="TreeGrafter"/>
</dbReference>
<dbReference type="GO" id="GO:0006511">
    <property type="term" value="P:ubiquitin-dependent protein catabolic process"/>
    <property type="evidence" value="ECO:0007669"/>
    <property type="project" value="InterPro"/>
</dbReference>
<feature type="domain" description="Cullin family profile" evidence="8">
    <location>
        <begin position="463"/>
        <end position="661"/>
    </location>
</feature>
<dbReference type="GO" id="GO:0031625">
    <property type="term" value="F:ubiquitin protein ligase binding"/>
    <property type="evidence" value="ECO:0007669"/>
    <property type="project" value="InterPro"/>
</dbReference>
<keyword evidence="3" id="KW-0498">Mitosis</keyword>
<evidence type="ECO:0000256" key="2">
    <source>
        <dbReference type="ARBA" id="ARBA00022618"/>
    </source>
</evidence>
<dbReference type="SUPFAM" id="SSF46785">
    <property type="entry name" value="Winged helix' DNA-binding domain"/>
    <property type="match status" value="1"/>
</dbReference>
<dbReference type="Proteomes" id="UP001153620">
    <property type="component" value="Chromosome 1"/>
</dbReference>
<dbReference type="InterPro" id="IPR059120">
    <property type="entry name" value="Cullin-like_AB"/>
</dbReference>
<dbReference type="GO" id="GO:0051301">
    <property type="term" value="P:cell division"/>
    <property type="evidence" value="ECO:0007669"/>
    <property type="project" value="UniProtKB-KW"/>
</dbReference>
<dbReference type="InterPro" id="IPR036390">
    <property type="entry name" value="WH_DNA-bd_sf"/>
</dbReference>
<dbReference type="OrthoDB" id="5581181at2759"/>
<keyword evidence="4" id="KW-0833">Ubl conjugation pathway</keyword>
<dbReference type="SMART" id="SM00182">
    <property type="entry name" value="CULLIN"/>
    <property type="match status" value="1"/>
</dbReference>
<accession>A0A9N9WNE8</accession>
<dbReference type="InterPro" id="IPR036317">
    <property type="entry name" value="Cullin_homology_sf"/>
</dbReference>
<sequence>MDGTWERLKVLFPVISSSLAESEVTKENIDSIYLELVSLGVLEEVSQLICIEIDKTLQTQVVPEFWKIFDTNLDAQSDNQARERCEFQLFRTTVLQLYKKFQIINRMLERLKYLYEKSGTKFIYNFDEIFKSVLLSQLPNNFTKLVYSFYHISFNVFINTKAEEDDDDDDMDQLRERDDCDGCEMPTARCQCQELVTAFGEINLCLTRMGLLDRISGYTLTNLIQDEIYGHIQKTCRGIFDTQHLKNLEKWLDTIVLEWLTRIFNNGSAKLDPSNLKIRESISYFQKKLKYLLYEKYAKTIIDQFFNIIIEFPDSQPAIDDLKLCMEKLDLRAHLVEVLKNSLETRLLHQGVETSDIITGYVATIKTMRHLEKSGILLQTVTEPVKEYLRKCRQDTVRCVVTSLIEETPSDLSEELARSEAIKAEENERNQDEMNNWQDWTPDPVDALDSDKNSAQNRRSDIISMIVDIYGSKELFVNEYRNLLADRLLTQLDFNPEKEIRNLELLKLRFGENLLHSCEVMLKDISDSKRINSHILECSTFTSEETPNDPAVSALIVSSQFWPMFKKESMELPEEINKLFERYKKSYEEYKGNRTLCWTPLNGKVNIEIEINDKKLDMTVNPAQATIIMHFQNQKEWQLDQLSTVINMPPSTLRRRIGFWQLQGLIREAKENTFILCDENHDQAGEIETETNVVLDEEETMVSANDQREEELQVFWSYILGMLTNLDSMSLERIHQMLKMFASQGPGFEFSQEELKSFLQRKVREHKLVYSYGVYQLNKN</sequence>
<evidence type="ECO:0000256" key="5">
    <source>
        <dbReference type="ARBA" id="ARBA00023306"/>
    </source>
</evidence>
<evidence type="ECO:0000256" key="7">
    <source>
        <dbReference type="SAM" id="MobiDB-lite"/>
    </source>
</evidence>
<evidence type="ECO:0000313" key="10">
    <source>
        <dbReference type="Proteomes" id="UP001153620"/>
    </source>
</evidence>
<evidence type="ECO:0000256" key="3">
    <source>
        <dbReference type="ARBA" id="ARBA00022776"/>
    </source>
</evidence>
<dbReference type="InterPro" id="IPR044554">
    <property type="entry name" value="ANAPC2"/>
</dbReference>
<evidence type="ECO:0000256" key="1">
    <source>
        <dbReference type="ARBA" id="ARBA00016068"/>
    </source>
</evidence>
<dbReference type="AlphaFoldDB" id="A0A9N9WNE8"/>
<protein>
    <recommendedName>
        <fullName evidence="1">Anaphase-promoting complex subunit 2</fullName>
    </recommendedName>
</protein>
<dbReference type="PANTHER" id="PTHR45957">
    <property type="entry name" value="ANAPHASE-PROMOTING COMPLEX SUBUNIT 2"/>
    <property type="match status" value="1"/>
</dbReference>
<dbReference type="EMBL" id="OU895877">
    <property type="protein sequence ID" value="CAG9799529.1"/>
    <property type="molecule type" value="Genomic_DNA"/>
</dbReference>
<dbReference type="PROSITE" id="PS50069">
    <property type="entry name" value="CULLIN_2"/>
    <property type="match status" value="1"/>
</dbReference>
<evidence type="ECO:0000256" key="6">
    <source>
        <dbReference type="PROSITE-ProRule" id="PRU00330"/>
    </source>
</evidence>
<reference evidence="9" key="2">
    <citation type="submission" date="2022-10" db="EMBL/GenBank/DDBJ databases">
        <authorList>
            <consortium name="ENA_rothamsted_submissions"/>
            <consortium name="culmorum"/>
            <person name="King R."/>
        </authorList>
    </citation>
    <scope>NUCLEOTIDE SEQUENCE</scope>
</reference>
<dbReference type="Gene3D" id="1.20.1310.10">
    <property type="entry name" value="Cullin Repeats"/>
    <property type="match status" value="1"/>
</dbReference>
<dbReference type="InterPro" id="IPR016158">
    <property type="entry name" value="Cullin_homology"/>
</dbReference>
<evidence type="ECO:0000256" key="4">
    <source>
        <dbReference type="ARBA" id="ARBA00022786"/>
    </source>
</evidence>
<comment type="similarity">
    <text evidence="6">Belongs to the cullin family.</text>
</comment>
<dbReference type="Gene3D" id="3.30.230.130">
    <property type="entry name" value="Cullin, Chain C, Domain 2"/>
    <property type="match status" value="1"/>
</dbReference>
<dbReference type="InterPro" id="IPR014786">
    <property type="entry name" value="ANAPC2_C"/>
</dbReference>
<feature type="region of interest" description="Disordered" evidence="7">
    <location>
        <begin position="424"/>
        <end position="453"/>
    </location>
</feature>